<name>A0A411KX38_ECOLX</name>
<dbReference type="GO" id="GO:0006355">
    <property type="term" value="P:regulation of DNA-templated transcription"/>
    <property type="evidence" value="ECO:0007669"/>
    <property type="project" value="InterPro"/>
</dbReference>
<reference evidence="3" key="1">
    <citation type="submission" date="2019-01" db="EMBL/GenBank/DDBJ databases">
        <title>Complete sequence of plasmid pHNBS17e.</title>
        <authorList>
            <person name="Liu J.H."/>
            <person name="Huang X.Y."/>
            <person name="Lv L.C."/>
        </authorList>
    </citation>
    <scope>NUCLEOTIDE SEQUENCE</scope>
    <source>
        <strain evidence="3">6BS17eCTX</strain>
        <plasmid evidence="3">pHNBS17e</plasmid>
    </source>
</reference>
<evidence type="ECO:0000256" key="2">
    <source>
        <dbReference type="ARBA" id="ARBA00023163"/>
    </source>
</evidence>
<proteinExistence type="predicted"/>
<keyword evidence="2" id="KW-0804">Transcription</keyword>
<dbReference type="InterPro" id="IPR053721">
    <property type="entry name" value="Fimbrial_Adhesin_Reg"/>
</dbReference>
<dbReference type="Gene3D" id="1.10.10.2690">
    <property type="match status" value="1"/>
</dbReference>
<dbReference type="Pfam" id="PF03333">
    <property type="entry name" value="PapB"/>
    <property type="match status" value="1"/>
</dbReference>
<keyword evidence="3" id="KW-0614">Plasmid</keyword>
<sequence>MPCHSEHKSEVIYNNGLTRRRPAEVGMAHEQFEALVEISSIHSHKVIPALYDHLVKGISRKEVCQQHGVNAGYLSICIKRLARVERIVSSLVKFY</sequence>
<dbReference type="InterPro" id="IPR004356">
    <property type="entry name" value="Adhesin_operon_reg_prot"/>
</dbReference>
<geneLocation type="plasmid" evidence="3">
    <name>pHNBS17e</name>
</geneLocation>
<accession>A0A411KX38</accession>
<dbReference type="RefSeq" id="WP_097436714.1">
    <property type="nucleotide sequence ID" value="NZ_JAOQIZ010000050.1"/>
</dbReference>
<dbReference type="AlphaFoldDB" id="A0A411KX38"/>
<evidence type="ECO:0000256" key="1">
    <source>
        <dbReference type="ARBA" id="ARBA00023015"/>
    </source>
</evidence>
<dbReference type="EMBL" id="MK416152">
    <property type="protein sequence ID" value="QBC89059.1"/>
    <property type="molecule type" value="Genomic_DNA"/>
</dbReference>
<organism evidence="3">
    <name type="scientific">Escherichia coli</name>
    <dbReference type="NCBI Taxonomy" id="562"/>
    <lineage>
        <taxon>Bacteria</taxon>
        <taxon>Pseudomonadati</taxon>
        <taxon>Pseudomonadota</taxon>
        <taxon>Gammaproteobacteria</taxon>
        <taxon>Enterobacterales</taxon>
        <taxon>Enterobacteriaceae</taxon>
        <taxon>Escherichia</taxon>
    </lineage>
</organism>
<dbReference type="PRINTS" id="PR01554">
    <property type="entry name" value="FIMREGULATRY"/>
</dbReference>
<evidence type="ECO:0000313" key="3">
    <source>
        <dbReference type="EMBL" id="QBC89059.1"/>
    </source>
</evidence>
<protein>
    <submittedName>
        <fullName evidence="3">Uncharacterized protein</fullName>
    </submittedName>
</protein>
<keyword evidence="1" id="KW-0805">Transcription regulation</keyword>